<protein>
    <submittedName>
        <fullName evidence="2">Uncharacterized protein</fullName>
    </submittedName>
</protein>
<organism evidence="2">
    <name type="scientific">Caldicellulosiruptor owensensis</name>
    <dbReference type="NCBI Taxonomy" id="55205"/>
    <lineage>
        <taxon>Bacteria</taxon>
        <taxon>Bacillati</taxon>
        <taxon>Bacillota</taxon>
        <taxon>Bacillota incertae sedis</taxon>
        <taxon>Caldicellulosiruptorales</taxon>
        <taxon>Caldicellulosiruptoraceae</taxon>
        <taxon>Caldicellulosiruptor</taxon>
    </lineage>
</organism>
<evidence type="ECO:0000313" key="2">
    <source>
        <dbReference type="EMBL" id="HHS01987.1"/>
    </source>
</evidence>
<feature type="region of interest" description="Disordered" evidence="1">
    <location>
        <begin position="148"/>
        <end position="275"/>
    </location>
</feature>
<dbReference type="AlphaFoldDB" id="A0A7C5V2E9"/>
<comment type="caution">
    <text evidence="2">The sequence shown here is derived from an EMBL/GenBank/DDBJ whole genome shotgun (WGS) entry which is preliminary data.</text>
</comment>
<feature type="compositionally biased region" description="Basic and acidic residues" evidence="1">
    <location>
        <begin position="488"/>
        <end position="501"/>
    </location>
</feature>
<gene>
    <name evidence="2" type="ORF">ENL71_05630</name>
</gene>
<feature type="compositionally biased region" description="Polar residues" evidence="1">
    <location>
        <begin position="164"/>
        <end position="178"/>
    </location>
</feature>
<feature type="region of interest" description="Disordered" evidence="1">
    <location>
        <begin position="476"/>
        <end position="501"/>
    </location>
</feature>
<sequence>MRYTQIYSQIWYDEKFKQLSNNAKLAFIYILSSPHSNMAGYYRLPVAYISYDMQWEKETVLEALNELENYNMIAYDTKNEIVLVKNFLKYNLIQNTNQAKGILRHIKEIPKSHLLIELAESIKKYASNYLNVFEELFRTVESMKESLLENPDNPLERVSKGFKNPSQTVKEGFQNGSERVSEGLENSSERVFRTSGNTLETLSEPIQNPSPKQNNNKQKQNQKQNNIESVIANAITPRTGSDEHTCVTEEHETSTSTQEKKLEGEQGMAVTSEPEQVTDIVEQPKVNNALITTGEEEIEQLLEEFFKNEEAGENQETAETNGHLVATGECERKKPSVPVEVPEDQETAKFTDHLNTTGVELKDSGECNILQQDQDTAITQDHLIADEEEEIEQLLEEFFAGVPDQAGAPPSTMPADILPAGDTGTTEVHDSAGDVPSERVQTGYDNFSPPGSQQEINTDGTHTVSNSGVATAVASRDAPACAPVNTSKTEDYQEEPVEKAPEVTNQDLIGILTHKFHEITKPLKHRSDYSYIGGLYNKFNYFIVDSALDRLKRKVERDGPMDSMKSYRAYLTRVCMNINQECVDPAGAQKQRKQYSKARTLKVSTEEIKKQIETQATLF</sequence>
<dbReference type="EMBL" id="DRUZ01000071">
    <property type="protein sequence ID" value="HHS01987.1"/>
    <property type="molecule type" value="Genomic_DNA"/>
</dbReference>
<feature type="compositionally biased region" description="Basic and acidic residues" evidence="1">
    <location>
        <begin position="179"/>
        <end position="192"/>
    </location>
</feature>
<evidence type="ECO:0000256" key="1">
    <source>
        <dbReference type="SAM" id="MobiDB-lite"/>
    </source>
</evidence>
<proteinExistence type="predicted"/>
<feature type="compositionally biased region" description="Low complexity" evidence="1">
    <location>
        <begin position="212"/>
        <end position="226"/>
    </location>
</feature>
<feature type="compositionally biased region" description="Polar residues" evidence="1">
    <location>
        <begin position="194"/>
        <end position="211"/>
    </location>
</feature>
<accession>A0A7C5V2E9</accession>
<reference evidence="2" key="1">
    <citation type="journal article" date="2020" name="mSystems">
        <title>Genome- and Community-Level Interaction Insights into Carbon Utilization and Element Cycling Functions of Hydrothermarchaeota in Hydrothermal Sediment.</title>
        <authorList>
            <person name="Zhou Z."/>
            <person name="Liu Y."/>
            <person name="Xu W."/>
            <person name="Pan J."/>
            <person name="Luo Z.H."/>
            <person name="Li M."/>
        </authorList>
    </citation>
    <scope>NUCLEOTIDE SEQUENCE [LARGE SCALE GENOMIC DNA]</scope>
    <source>
        <strain evidence="2">SpSt-102</strain>
    </source>
</reference>
<name>A0A7C5V2E9_9FIRM</name>
<feature type="compositionally biased region" description="Basic and acidic residues" evidence="1">
    <location>
        <begin position="240"/>
        <end position="264"/>
    </location>
</feature>